<name>A0ABY5AI45_9ACTO</name>
<evidence type="ECO:0000256" key="3">
    <source>
        <dbReference type="ARBA" id="ARBA00022989"/>
    </source>
</evidence>
<reference evidence="7" key="1">
    <citation type="submission" date="2022-06" db="EMBL/GenBank/DDBJ databases">
        <title>Complete Genome Sequence of Arcanobacterium pinnipediorum strain DSM 28752 isolated from a harbour seal.</title>
        <authorList>
            <person name="Borowiak M."/>
            <person name="Kreitlow A."/>
            <person name="Alssahen M."/>
            <person name="Malorny B."/>
            <person name="Laemmler C."/>
            <person name="Prenger-Berninghoff E."/>
            <person name="Siebert U."/>
            <person name="Ploetz M."/>
            <person name="Abdulmawjood A."/>
        </authorList>
    </citation>
    <scope>NUCLEOTIDE SEQUENCE</scope>
    <source>
        <strain evidence="7">DSM 28752</strain>
    </source>
</reference>
<evidence type="ECO:0000256" key="6">
    <source>
        <dbReference type="SAM" id="MobiDB-lite"/>
    </source>
</evidence>
<feature type="transmembrane region" description="Helical" evidence="5">
    <location>
        <begin position="21"/>
        <end position="43"/>
    </location>
</feature>
<keyword evidence="8" id="KW-1185">Reference proteome</keyword>
<feature type="transmembrane region" description="Helical" evidence="5">
    <location>
        <begin position="217"/>
        <end position="234"/>
    </location>
</feature>
<feature type="transmembrane region" description="Helical" evidence="5">
    <location>
        <begin position="117"/>
        <end position="135"/>
    </location>
</feature>
<dbReference type="RefSeq" id="WP_252673624.1">
    <property type="nucleotide sequence ID" value="NZ_CP099547.1"/>
</dbReference>
<comment type="subcellular location">
    <subcellularLocation>
        <location evidence="5">Cell membrane</location>
        <topology evidence="5">Multi-pass membrane protein</topology>
    </subcellularLocation>
</comment>
<feature type="transmembrane region" description="Helical" evidence="5">
    <location>
        <begin position="262"/>
        <end position="281"/>
    </location>
</feature>
<protein>
    <recommendedName>
        <fullName evidence="5">UPF0182 protein NG665_01865</fullName>
    </recommendedName>
</protein>
<evidence type="ECO:0000256" key="1">
    <source>
        <dbReference type="ARBA" id="ARBA00022475"/>
    </source>
</evidence>
<evidence type="ECO:0000256" key="2">
    <source>
        <dbReference type="ARBA" id="ARBA00022692"/>
    </source>
</evidence>
<dbReference type="Proteomes" id="UP001056109">
    <property type="component" value="Chromosome"/>
</dbReference>
<feature type="transmembrane region" description="Helical" evidence="5">
    <location>
        <begin position="288"/>
        <end position="309"/>
    </location>
</feature>
<feature type="transmembrane region" description="Helical" evidence="5">
    <location>
        <begin position="174"/>
        <end position="196"/>
    </location>
</feature>
<proteinExistence type="inferred from homology"/>
<feature type="region of interest" description="Disordered" evidence="6">
    <location>
        <begin position="912"/>
        <end position="962"/>
    </location>
</feature>
<dbReference type="PANTHER" id="PTHR39344">
    <property type="entry name" value="UPF0182 PROTEIN SLL1060"/>
    <property type="match status" value="1"/>
</dbReference>
<dbReference type="Pfam" id="PF03699">
    <property type="entry name" value="UPF0182"/>
    <property type="match status" value="1"/>
</dbReference>
<feature type="transmembrane region" description="Helical" evidence="5">
    <location>
        <begin position="63"/>
        <end position="83"/>
    </location>
</feature>
<keyword evidence="4 5" id="KW-0472">Membrane</keyword>
<dbReference type="InterPro" id="IPR005372">
    <property type="entry name" value="UPF0182"/>
</dbReference>
<keyword evidence="2 5" id="KW-0812">Transmembrane</keyword>
<keyword evidence="1 5" id="KW-1003">Cell membrane</keyword>
<keyword evidence="3 5" id="KW-1133">Transmembrane helix</keyword>
<gene>
    <name evidence="7" type="ORF">NG665_01865</name>
</gene>
<organism evidence="7 8">
    <name type="scientific">Arcanobacterium pinnipediorum</name>
    <dbReference type="NCBI Taxonomy" id="1503041"/>
    <lineage>
        <taxon>Bacteria</taxon>
        <taxon>Bacillati</taxon>
        <taxon>Actinomycetota</taxon>
        <taxon>Actinomycetes</taxon>
        <taxon>Actinomycetales</taxon>
        <taxon>Actinomycetaceae</taxon>
        <taxon>Arcanobacterium</taxon>
    </lineage>
</organism>
<evidence type="ECO:0000313" key="8">
    <source>
        <dbReference type="Proteomes" id="UP001056109"/>
    </source>
</evidence>
<evidence type="ECO:0000313" key="7">
    <source>
        <dbReference type="EMBL" id="USR79762.1"/>
    </source>
</evidence>
<evidence type="ECO:0000256" key="5">
    <source>
        <dbReference type="HAMAP-Rule" id="MF_01600"/>
    </source>
</evidence>
<dbReference type="HAMAP" id="MF_01600">
    <property type="entry name" value="UPF0182"/>
    <property type="match status" value="1"/>
</dbReference>
<evidence type="ECO:0000256" key="4">
    <source>
        <dbReference type="ARBA" id="ARBA00023136"/>
    </source>
</evidence>
<dbReference type="PANTHER" id="PTHR39344:SF1">
    <property type="entry name" value="UPF0182 PROTEIN SLL1060"/>
    <property type="match status" value="1"/>
</dbReference>
<accession>A0ABY5AI45</accession>
<sequence>MTSPTSNFSRPTPKLGKLPGGAFGPTLIVLGVIVFGLVIFADFWTELAWFDQVGAARVFWTQYGAAIGLGVIGTLIAGLAFAINLRVSLGKAPANADVIVSTNPLARNIEWLRQHSVVTYGIIPLAAGVIFGAGLSRSWRTFLLWFNGTSFEATDPEYGLDISFFVFSLPALQILLGFLSSLLLLSLMASIAGYWVSGAFEFKANRPHLKGKAQLHLSILLALGALLFAGNYWLDRYNLLLGNKQRFSGATYTDINASQPGLTILAVVTILVAVLFLYAGIVRNWKPAIVGIASVFAVALVVNLAYPALLQRFKVDPNAAELESEFIQRNINATLEAYGLSDVETQQYEARTTVEAGQLRQDSQTTAQIRLLDPNIVDPSFNQLQQNRQYYSFKAPLTVDRYTIDGELRDTVIAVRELNLAGLDDERRSWVNDHTVFTHGFGVAAAYGNTVTSKGDPAFWEAGIPSTGELGEFEPRVYFGQQSPEYSIVGAPESAEPWELDYPNDNAPNGQVNTTYTGNGGPSIGNTWAKLMFAIKYRSTELFFSDRVTSESQILFDRDPHRRVAKVAPYLTLDSKAVPAVVDMDSNPDTPAELVWIIDGYTTSNNYPYSARETLDEATSDATNRRGALIAGGTNEINYIRNSVKAVVNAYDGKVTLYQWDEKDPILKAWQGIFPGQVTPLAQMPGDLIAHVRYPKDLFKVQRSLLARYHVDDALSFYSGGDFWQIPREPTGQSENDVNAPAQPPYYLTLQMPGQTETSFSLSTSYIPGGNTKRNVMTGFLAADSNAGNETGKIAPGYGKLRLLELPRDLTVPGPGQAQNTMFANPKVSTDLNLLRQGGTKVLEGNLLSLPVGGGLLYVQPVYVQASKGTQYPTLQYVLTLFGDSVGFAPTLQESLDMVFAGDAGVNAGDANIVGDKAAPVDGDKVKVPGTESSDSDSAKPAEPAKPAPALPDAPAGTPAADLNTALNDAKAAIESADAALKAGDWAAYGEAQKKLNEAITRAAEAQQKVDAQNQP</sequence>
<comment type="similarity">
    <text evidence="5">Belongs to the UPF0182 family.</text>
</comment>
<dbReference type="EMBL" id="CP099547">
    <property type="protein sequence ID" value="USR79762.1"/>
    <property type="molecule type" value="Genomic_DNA"/>
</dbReference>